<evidence type="ECO:0000313" key="10">
    <source>
        <dbReference type="EMBL" id="URA09117.1"/>
    </source>
</evidence>
<dbReference type="InterPro" id="IPR029351">
    <property type="entry name" value="GAD_dom"/>
</dbReference>
<dbReference type="CDD" id="cd04317">
    <property type="entry name" value="EcAspRS_like_N"/>
    <property type="match status" value="1"/>
</dbReference>
<keyword evidence="5 7" id="KW-0648">Protein biosynthesis</keyword>
<dbReference type="GO" id="GO:0050560">
    <property type="term" value="F:aspartate-tRNA(Asn) ligase activity"/>
    <property type="evidence" value="ECO:0007669"/>
    <property type="project" value="UniProtKB-EC"/>
</dbReference>
<dbReference type="AlphaFoldDB" id="A0AAX3BA72"/>
<dbReference type="Gene3D" id="3.30.1360.30">
    <property type="entry name" value="GAD-like domain"/>
    <property type="match status" value="1"/>
</dbReference>
<dbReference type="InterPro" id="IPR000949">
    <property type="entry name" value="ELM2_dom"/>
</dbReference>
<dbReference type="InterPro" id="IPR047089">
    <property type="entry name" value="Asp-tRNA-ligase_1_N"/>
</dbReference>
<dbReference type="Proteomes" id="UP001056539">
    <property type="component" value="Chromosome"/>
</dbReference>
<dbReference type="GO" id="GO:0004815">
    <property type="term" value="F:aspartate-tRNA ligase activity"/>
    <property type="evidence" value="ECO:0007669"/>
    <property type="project" value="UniProtKB-UniRule"/>
</dbReference>
<feature type="binding site" evidence="7">
    <location>
        <position position="454"/>
    </location>
    <ligand>
        <name>L-aspartate</name>
        <dbReference type="ChEBI" id="CHEBI:29991"/>
    </ligand>
</feature>
<keyword evidence="2 7" id="KW-0436">Ligase</keyword>
<dbReference type="GO" id="GO:0006422">
    <property type="term" value="P:aspartyl-tRNA aminoacylation"/>
    <property type="evidence" value="ECO:0007669"/>
    <property type="project" value="UniProtKB-UniRule"/>
</dbReference>
<dbReference type="EC" id="6.1.1.23" evidence="7"/>
<dbReference type="InterPro" id="IPR004524">
    <property type="entry name" value="Asp-tRNA-ligase_1"/>
</dbReference>
<dbReference type="PANTHER" id="PTHR22594">
    <property type="entry name" value="ASPARTYL/LYSYL-TRNA SYNTHETASE"/>
    <property type="match status" value="1"/>
</dbReference>
<keyword evidence="6 7" id="KW-0030">Aminoacyl-tRNA synthetase</keyword>
<dbReference type="CDD" id="cd00777">
    <property type="entry name" value="AspRS_core"/>
    <property type="match status" value="1"/>
</dbReference>
<dbReference type="NCBIfam" id="TIGR00459">
    <property type="entry name" value="aspS_bact"/>
    <property type="match status" value="1"/>
</dbReference>
<comment type="subunit">
    <text evidence="7">Homodimer.</text>
</comment>
<evidence type="ECO:0000256" key="4">
    <source>
        <dbReference type="ARBA" id="ARBA00022840"/>
    </source>
</evidence>
<dbReference type="SUPFAM" id="SSF55681">
    <property type="entry name" value="Class II aaRS and biotin synthetases"/>
    <property type="match status" value="1"/>
</dbReference>
<dbReference type="GO" id="GO:0005737">
    <property type="term" value="C:cytoplasm"/>
    <property type="evidence" value="ECO:0007669"/>
    <property type="project" value="UniProtKB-SubCell"/>
</dbReference>
<evidence type="ECO:0000256" key="3">
    <source>
        <dbReference type="ARBA" id="ARBA00022741"/>
    </source>
</evidence>
<dbReference type="InterPro" id="IPR045864">
    <property type="entry name" value="aa-tRNA-synth_II/BPL/LPL"/>
</dbReference>
<evidence type="ECO:0000256" key="6">
    <source>
        <dbReference type="ARBA" id="ARBA00023146"/>
    </source>
</evidence>
<dbReference type="RefSeq" id="WP_271434244.1">
    <property type="nucleotide sequence ID" value="NZ_CP073355.1"/>
</dbReference>
<feature type="site" description="Important for tRNA non-discrimination" evidence="7">
    <location>
        <position position="37"/>
    </location>
</feature>
<comment type="caution">
    <text evidence="7">Lacks conserved residue(s) required for the propagation of feature annotation.</text>
</comment>
<keyword evidence="7" id="KW-0963">Cytoplasm</keyword>
<feature type="binding site" evidence="7">
    <location>
        <position position="488"/>
    </location>
    <ligand>
        <name>ATP</name>
        <dbReference type="ChEBI" id="CHEBI:30616"/>
    </ligand>
</feature>
<feature type="binding site" evidence="7">
    <location>
        <begin position="540"/>
        <end position="543"/>
    </location>
    <ligand>
        <name>ATP</name>
        <dbReference type="ChEBI" id="CHEBI:30616"/>
    </ligand>
</feature>
<evidence type="ECO:0000256" key="1">
    <source>
        <dbReference type="ARBA" id="ARBA00006303"/>
    </source>
</evidence>
<name>A0AAX3BA72_9SPIR</name>
<dbReference type="NCBIfam" id="NF001750">
    <property type="entry name" value="PRK00476.1"/>
    <property type="match status" value="1"/>
</dbReference>
<gene>
    <name evidence="7 10" type="primary">aspS</name>
    <name evidence="10" type="ORF">KDW03_06305</name>
</gene>
<evidence type="ECO:0000256" key="7">
    <source>
        <dbReference type="HAMAP-Rule" id="MF_00044"/>
    </source>
</evidence>
<dbReference type="InterPro" id="IPR012340">
    <property type="entry name" value="NA-bd_OB-fold"/>
</dbReference>
<dbReference type="InterPro" id="IPR004364">
    <property type="entry name" value="Aa-tRNA-synt_II"/>
</dbReference>
<dbReference type="PRINTS" id="PR01042">
    <property type="entry name" value="TRNASYNTHASP"/>
</dbReference>
<dbReference type="Gene3D" id="3.30.930.10">
    <property type="entry name" value="Bira Bifunctional Protein, Domain 2"/>
    <property type="match status" value="1"/>
</dbReference>
<dbReference type="InterPro" id="IPR006195">
    <property type="entry name" value="aa-tRNA-synth_II"/>
</dbReference>
<feature type="binding site" evidence="7">
    <location>
        <position position="495"/>
    </location>
    <ligand>
        <name>L-aspartate</name>
        <dbReference type="ChEBI" id="CHEBI:29991"/>
    </ligand>
</feature>
<evidence type="ECO:0000259" key="8">
    <source>
        <dbReference type="PROSITE" id="PS50862"/>
    </source>
</evidence>
<dbReference type="PROSITE" id="PS51156">
    <property type="entry name" value="ELM2"/>
    <property type="match status" value="1"/>
</dbReference>
<dbReference type="PROSITE" id="PS50862">
    <property type="entry name" value="AA_TRNA_LIGASE_II"/>
    <property type="match status" value="1"/>
</dbReference>
<dbReference type="Pfam" id="PF00152">
    <property type="entry name" value="tRNA-synt_2"/>
    <property type="match status" value="1"/>
</dbReference>
<feature type="binding site" evidence="7">
    <location>
        <position position="235"/>
    </location>
    <ligand>
        <name>ATP</name>
        <dbReference type="ChEBI" id="CHEBI:30616"/>
    </ligand>
</feature>
<dbReference type="PANTHER" id="PTHR22594:SF5">
    <property type="entry name" value="ASPARTATE--TRNA LIGASE, MITOCHONDRIAL"/>
    <property type="match status" value="1"/>
</dbReference>
<dbReference type="EMBL" id="CP073355">
    <property type="protein sequence ID" value="URA09117.1"/>
    <property type="molecule type" value="Genomic_DNA"/>
</dbReference>
<dbReference type="HAMAP" id="MF_00044">
    <property type="entry name" value="Asp_tRNA_synth_type1"/>
    <property type="match status" value="1"/>
</dbReference>
<dbReference type="SUPFAM" id="SSF50249">
    <property type="entry name" value="Nucleic acid-binding proteins"/>
    <property type="match status" value="1"/>
</dbReference>
<proteinExistence type="inferred from homology"/>
<feature type="binding site" evidence="7">
    <location>
        <position position="226"/>
    </location>
    <ligand>
        <name>L-aspartate</name>
        <dbReference type="ChEBI" id="CHEBI:29991"/>
    </ligand>
</feature>
<dbReference type="Pfam" id="PF01336">
    <property type="entry name" value="tRNA_anti-codon"/>
    <property type="match status" value="1"/>
</dbReference>
<evidence type="ECO:0000256" key="2">
    <source>
        <dbReference type="ARBA" id="ARBA00022598"/>
    </source>
</evidence>
<dbReference type="InterPro" id="IPR004365">
    <property type="entry name" value="NA-bd_OB_tRNA"/>
</dbReference>
<dbReference type="GO" id="GO:0003676">
    <property type="term" value="F:nucleic acid binding"/>
    <property type="evidence" value="ECO:0007669"/>
    <property type="project" value="InterPro"/>
</dbReference>
<organism evidence="10 11">
    <name type="scientific">Thermospira aquatica</name>
    <dbReference type="NCBI Taxonomy" id="2828656"/>
    <lineage>
        <taxon>Bacteria</taxon>
        <taxon>Pseudomonadati</taxon>
        <taxon>Spirochaetota</taxon>
        <taxon>Spirochaetia</taxon>
        <taxon>Brevinematales</taxon>
        <taxon>Thermospiraceae</taxon>
        <taxon>Thermospira</taxon>
    </lineage>
</organism>
<accession>A0AAX3BA72</accession>
<evidence type="ECO:0000256" key="5">
    <source>
        <dbReference type="ARBA" id="ARBA00022917"/>
    </source>
</evidence>
<feature type="binding site" evidence="7">
    <location>
        <begin position="226"/>
        <end position="228"/>
    </location>
    <ligand>
        <name>ATP</name>
        <dbReference type="ChEBI" id="CHEBI:30616"/>
    </ligand>
</feature>
<feature type="domain" description="Aminoacyl-transfer RNA synthetases class-II family profile" evidence="8">
    <location>
        <begin position="149"/>
        <end position="561"/>
    </location>
</feature>
<dbReference type="KEGG" id="taqu:KDW03_06305"/>
<dbReference type="InterPro" id="IPR047090">
    <property type="entry name" value="AspRS_core"/>
</dbReference>
<comment type="subcellular location">
    <subcellularLocation>
        <location evidence="7">Cytoplasm</location>
    </subcellularLocation>
</comment>
<evidence type="ECO:0000313" key="11">
    <source>
        <dbReference type="Proteomes" id="UP001056539"/>
    </source>
</evidence>
<feature type="binding site" evidence="7">
    <location>
        <position position="180"/>
    </location>
    <ligand>
        <name>L-aspartate</name>
        <dbReference type="ChEBI" id="CHEBI:29991"/>
    </ligand>
</feature>
<comment type="catalytic activity">
    <reaction evidence="7">
        <text>tRNA(Asx) + L-aspartate + ATP = L-aspartyl-tRNA(Asx) + AMP + diphosphate</text>
        <dbReference type="Rhea" id="RHEA:18349"/>
        <dbReference type="Rhea" id="RHEA-COMP:9710"/>
        <dbReference type="Rhea" id="RHEA-COMP:9711"/>
        <dbReference type="ChEBI" id="CHEBI:29991"/>
        <dbReference type="ChEBI" id="CHEBI:30616"/>
        <dbReference type="ChEBI" id="CHEBI:33019"/>
        <dbReference type="ChEBI" id="CHEBI:78442"/>
        <dbReference type="ChEBI" id="CHEBI:78516"/>
        <dbReference type="ChEBI" id="CHEBI:456215"/>
        <dbReference type="EC" id="6.1.1.23"/>
    </reaction>
</comment>
<dbReference type="Pfam" id="PF02938">
    <property type="entry name" value="GAD"/>
    <property type="match status" value="1"/>
</dbReference>
<reference evidence="10" key="2">
    <citation type="submission" date="2022-06" db="EMBL/GenBank/DDBJ databases">
        <title>Thermospira aquatica gen. nov., sp. nov.</title>
        <authorList>
            <person name="Ben Ali Gam Z."/>
            <person name="Labat M."/>
        </authorList>
    </citation>
    <scope>NUCLEOTIDE SEQUENCE</scope>
    <source>
        <strain evidence="10">F1F22</strain>
    </source>
</reference>
<dbReference type="InterPro" id="IPR002312">
    <property type="entry name" value="Asp/Asn-tRNA-synth_IIb"/>
</dbReference>
<feature type="domain" description="ELM2" evidence="9">
    <location>
        <begin position="492"/>
        <end position="596"/>
    </location>
</feature>
<comment type="similarity">
    <text evidence="1 7">Belongs to the class-II aminoacyl-tRNA synthetase family. Type 1 subfamily.</text>
</comment>
<protein>
    <recommendedName>
        <fullName evidence="7">Aspartate--tRNA(Asp/Asn) ligase</fullName>
        <ecNumber evidence="7">6.1.1.23</ecNumber>
    </recommendedName>
    <alternativeName>
        <fullName evidence="7">Aspartyl-tRNA synthetase</fullName>
        <shortName evidence="7">AspRS</shortName>
    </alternativeName>
    <alternativeName>
        <fullName evidence="7">Non-discriminating aspartyl-tRNA synthetase</fullName>
        <shortName evidence="7">ND-AspRS</shortName>
    </alternativeName>
</protein>
<comment type="function">
    <text evidence="7">Aspartyl-tRNA synthetase with relaxed tRNA specificity since it is able to aspartylate not only its cognate tRNA(Asp) but also tRNA(Asn). Reaction proceeds in two steps: L-aspartate is first activated by ATP to form Asp-AMP and then transferred to the acceptor end of tRNA(Asp/Asn).</text>
</comment>
<sequence length="596" mass="68825">MIRVEQQRTHFCGEICDPSLVSKRVTLTGWVQNYRDHGGLMFIDLRDRSGLVQLVFDPQTNPAAHEIAKKARHEDVLSVSGIVQNRDPENVNPKMKTGAYEVKIDRIDFLNRSKTPPFQIDQEDVSEEIRLKYRYLDIRRPAMYNNLFMRHRITQTVRRFLDEHGFLEVETPILNRSTPEGARDFLVPSRLSHGKFYALPQSPQIFKQLLMVGGLERYYQIARCFRDEDLRADRQPEFTQIDIEMSFVRQEDVMRLMEQMIARVLEENYDIKISLPIAQITYQEAMEKYGIDRPDLRFGMELVDVTDVVRDSDFAVFKTVAEKGGMIKCLPVPEGDRLSRKDLDDLIAFVGKYGAKGMAWMRVKDGKLESNIVKYFSDSIQQKLLEVTGARENYTLLFVGDVKKKVVYDSMANLRLHLGDRFGLRKKGELKFVWVVDFPLFEWNEEENRYDAVHHPFTAPKLEDMALLETDPLKVRSDAYDLVLNGIELGGGSIRIHDMELQAKIFELLKISREEAREKFGFLLEALEFGAPPHGGLAFGLDRMVMEFQGLSNIRDVIAFPKTQKGTDMMCDSPSEVTPKQLEELGIKVVEYRANK</sequence>
<feature type="region of interest" description="Aspartate" evidence="7">
    <location>
        <begin position="204"/>
        <end position="207"/>
    </location>
</feature>
<keyword evidence="11" id="KW-1185">Reference proteome</keyword>
<keyword evidence="3 7" id="KW-0547">Nucleotide-binding</keyword>
<evidence type="ECO:0000259" key="9">
    <source>
        <dbReference type="PROSITE" id="PS51156"/>
    </source>
</evidence>
<reference evidence="10" key="1">
    <citation type="submission" date="2021-04" db="EMBL/GenBank/DDBJ databases">
        <authorList>
            <person name="Postec A."/>
        </authorList>
    </citation>
    <scope>NUCLEOTIDE SEQUENCE</scope>
    <source>
        <strain evidence="10">F1F22</strain>
    </source>
</reference>
<keyword evidence="4 7" id="KW-0067">ATP-binding</keyword>
<dbReference type="SUPFAM" id="SSF55261">
    <property type="entry name" value="GAD domain-like"/>
    <property type="match status" value="1"/>
</dbReference>
<dbReference type="Gene3D" id="2.40.50.140">
    <property type="entry name" value="Nucleic acid-binding proteins"/>
    <property type="match status" value="1"/>
</dbReference>
<dbReference type="InterPro" id="IPR004115">
    <property type="entry name" value="GAD-like_sf"/>
</dbReference>
<dbReference type="GO" id="GO:0005524">
    <property type="term" value="F:ATP binding"/>
    <property type="evidence" value="ECO:0007669"/>
    <property type="project" value="UniProtKB-UniRule"/>
</dbReference>